<evidence type="ECO:0000313" key="2">
    <source>
        <dbReference type="EMBL" id="MDQ0517430.1"/>
    </source>
</evidence>
<dbReference type="EMBL" id="JAUSWJ010000001">
    <property type="protein sequence ID" value="MDQ0517430.1"/>
    <property type="molecule type" value="Genomic_DNA"/>
</dbReference>
<protein>
    <submittedName>
        <fullName evidence="2">Uncharacterized protein</fullName>
    </submittedName>
</protein>
<evidence type="ECO:0000313" key="3">
    <source>
        <dbReference type="Proteomes" id="UP001223743"/>
    </source>
</evidence>
<proteinExistence type="predicted"/>
<keyword evidence="3" id="KW-1185">Reference proteome</keyword>
<feature type="region of interest" description="Disordered" evidence="1">
    <location>
        <begin position="219"/>
        <end position="238"/>
    </location>
</feature>
<feature type="region of interest" description="Disordered" evidence="1">
    <location>
        <begin position="19"/>
        <end position="45"/>
    </location>
</feature>
<dbReference type="Proteomes" id="UP001223743">
    <property type="component" value="Unassembled WGS sequence"/>
</dbReference>
<reference evidence="2 3" key="1">
    <citation type="submission" date="2023-07" db="EMBL/GenBank/DDBJ databases">
        <title>Genomic Encyclopedia of Type Strains, Phase IV (KMG-IV): sequencing the most valuable type-strain genomes for metagenomic binning, comparative biology and taxonomic classification.</title>
        <authorList>
            <person name="Goeker M."/>
        </authorList>
    </citation>
    <scope>NUCLEOTIDE SEQUENCE [LARGE SCALE GENOMIC DNA]</scope>
    <source>
        <strain evidence="2 3">B1-1</strain>
    </source>
</reference>
<organism evidence="2 3">
    <name type="scientific">Kaistia geumhonensis</name>
    <dbReference type="NCBI Taxonomy" id="410839"/>
    <lineage>
        <taxon>Bacteria</taxon>
        <taxon>Pseudomonadati</taxon>
        <taxon>Pseudomonadota</taxon>
        <taxon>Alphaproteobacteria</taxon>
        <taxon>Hyphomicrobiales</taxon>
        <taxon>Kaistiaceae</taxon>
        <taxon>Kaistia</taxon>
    </lineage>
</organism>
<evidence type="ECO:0000256" key="1">
    <source>
        <dbReference type="SAM" id="MobiDB-lite"/>
    </source>
</evidence>
<sequence length="238" mass="25473">MAVMYSGPAEVSTRLFRKRRNGRAARTGHCGKPLPDGQEIRGFPPLRRYPQMVPRLASFKGARVRLNGAGSANPLRLALNRGHARLGCIGRSRRRGSEPGTRAGSLPSSLFPLPSSLFPLPSSLFPLPSSLFPLPSSLRPDISEPVRALGHIDDTKRGEAGRCVVVAPPGTTAPASHIEAMSRRGSARCSGGALPEGALTWPDRSGKFRYLARGRRLRTAEAAAKRPAGATSGRQSER</sequence>
<comment type="caution">
    <text evidence="2">The sequence shown here is derived from an EMBL/GenBank/DDBJ whole genome shotgun (WGS) entry which is preliminary data.</text>
</comment>
<accession>A0ABU0M8Y9</accession>
<name>A0ABU0M8Y9_9HYPH</name>
<gene>
    <name evidence="2" type="ORF">QO015_003043</name>
</gene>